<dbReference type="RefSeq" id="WP_073602601.1">
    <property type="nucleotide sequence ID" value="NZ_FQXZ01000007.1"/>
</dbReference>
<keyword evidence="3 8" id="KW-0132">Cell division</keyword>
<evidence type="ECO:0000256" key="5">
    <source>
        <dbReference type="ARBA" id="ARBA00022989"/>
    </source>
</evidence>
<protein>
    <recommendedName>
        <fullName evidence="8 9">Cell division protein FtsL</fullName>
    </recommendedName>
</protein>
<evidence type="ECO:0000313" key="11">
    <source>
        <dbReference type="EMBL" id="SHH90369.1"/>
    </source>
</evidence>
<dbReference type="Pfam" id="PF04999">
    <property type="entry name" value="FtsL"/>
    <property type="match status" value="1"/>
</dbReference>
<feature type="transmembrane region" description="Helical" evidence="8">
    <location>
        <begin position="27"/>
        <end position="46"/>
    </location>
</feature>
<evidence type="ECO:0000256" key="8">
    <source>
        <dbReference type="HAMAP-Rule" id="MF_00910"/>
    </source>
</evidence>
<reference evidence="11 12" key="1">
    <citation type="submission" date="2016-11" db="EMBL/GenBank/DDBJ databases">
        <authorList>
            <person name="Jaros S."/>
            <person name="Januszkiewicz K."/>
            <person name="Wedrychowicz H."/>
        </authorList>
    </citation>
    <scope>NUCLEOTIDE SEQUENCE [LARGE SCALE GENOMIC DNA]</scope>
    <source>
        <strain evidence="11 12">CECT 7868</strain>
    </source>
</reference>
<evidence type="ECO:0000256" key="2">
    <source>
        <dbReference type="ARBA" id="ARBA00022475"/>
    </source>
</evidence>
<organism evidence="11 12">
    <name type="scientific">Vibrio aerogenes CECT 7868</name>
    <dbReference type="NCBI Taxonomy" id="1216006"/>
    <lineage>
        <taxon>Bacteria</taxon>
        <taxon>Pseudomonadati</taxon>
        <taxon>Pseudomonadota</taxon>
        <taxon>Gammaproteobacteria</taxon>
        <taxon>Vibrionales</taxon>
        <taxon>Vibrionaceae</taxon>
        <taxon>Vibrio</taxon>
    </lineage>
</organism>
<keyword evidence="2 8" id="KW-1003">Cell membrane</keyword>
<dbReference type="InterPro" id="IPR011922">
    <property type="entry name" value="Cell_div_FtsL"/>
</dbReference>
<dbReference type="Proteomes" id="UP000184608">
    <property type="component" value="Unassembled WGS sequence"/>
</dbReference>
<comment type="function">
    <text evidence="8">Essential cell division protein. May link together the upstream cell division proteins, which are predominantly cytoplasmic, with the downstream cell division proteins, which are predominantly periplasmic.</text>
</comment>
<evidence type="ECO:0000256" key="6">
    <source>
        <dbReference type="ARBA" id="ARBA00023136"/>
    </source>
</evidence>
<feature type="region of interest" description="Disordered" evidence="10">
    <location>
        <begin position="91"/>
        <end position="110"/>
    </location>
</feature>
<evidence type="ECO:0000256" key="10">
    <source>
        <dbReference type="SAM" id="MobiDB-lite"/>
    </source>
</evidence>
<accession>A0A1M5WS66</accession>
<keyword evidence="5 8" id="KW-1133">Transmembrane helix</keyword>
<comment type="subunit">
    <text evidence="8">Part of a complex composed of FtsB, FtsL and FtsQ.</text>
</comment>
<evidence type="ECO:0000256" key="7">
    <source>
        <dbReference type="ARBA" id="ARBA00023306"/>
    </source>
</evidence>
<comment type="subcellular location">
    <subcellularLocation>
        <location evidence="8">Cell inner membrane</location>
        <topology evidence="8">Single-pass type II membrane protein</topology>
    </subcellularLocation>
    <subcellularLocation>
        <location evidence="1">Cell membrane</location>
        <topology evidence="1">Single-pass type II membrane protein</topology>
    </subcellularLocation>
    <text evidence="8">Localizes to the division septum where it forms a ring structure.</text>
</comment>
<sequence length="110" mass="12587">MRTPFASSSEPNLAKIVLFDLLTTGKFSLILLIVIFITAMGVVFTTHQSRQAILERANTMAERERLNEEWRNLLLEETALSEHSRVQDMASKELEMKRPDPDKEVVISLK</sequence>
<evidence type="ECO:0000256" key="1">
    <source>
        <dbReference type="ARBA" id="ARBA00004401"/>
    </source>
</evidence>
<evidence type="ECO:0000313" key="12">
    <source>
        <dbReference type="Proteomes" id="UP000184608"/>
    </source>
</evidence>
<evidence type="ECO:0000256" key="4">
    <source>
        <dbReference type="ARBA" id="ARBA00022692"/>
    </source>
</evidence>
<dbReference type="STRING" id="1216006.VA7868_00844"/>
<proteinExistence type="inferred from homology"/>
<dbReference type="EMBL" id="FQXZ01000007">
    <property type="protein sequence ID" value="SHH90369.1"/>
    <property type="molecule type" value="Genomic_DNA"/>
</dbReference>
<evidence type="ECO:0000256" key="3">
    <source>
        <dbReference type="ARBA" id="ARBA00022618"/>
    </source>
</evidence>
<keyword evidence="8" id="KW-0997">Cell inner membrane</keyword>
<dbReference type="PANTHER" id="PTHR37479">
    <property type="entry name" value="CELL DIVISION PROTEIN FTSL"/>
    <property type="match status" value="1"/>
</dbReference>
<name>A0A1M5WS66_9VIBR</name>
<dbReference type="AlphaFoldDB" id="A0A1M5WS66"/>
<keyword evidence="12" id="KW-1185">Reference proteome</keyword>
<keyword evidence="4 8" id="KW-0812">Transmembrane</keyword>
<comment type="similarity">
    <text evidence="8">Belongs to the FtsL family.</text>
</comment>
<dbReference type="GO" id="GO:0032153">
    <property type="term" value="C:cell division site"/>
    <property type="evidence" value="ECO:0007669"/>
    <property type="project" value="UniProtKB-UniRule"/>
</dbReference>
<keyword evidence="7 8" id="KW-0131">Cell cycle</keyword>
<keyword evidence="6 8" id="KW-0472">Membrane</keyword>
<evidence type="ECO:0000256" key="9">
    <source>
        <dbReference type="NCBIfam" id="TIGR02209"/>
    </source>
</evidence>
<dbReference type="PANTHER" id="PTHR37479:SF1">
    <property type="entry name" value="CELL DIVISION PROTEIN FTSL"/>
    <property type="match status" value="1"/>
</dbReference>
<dbReference type="OrthoDB" id="6196803at2"/>
<dbReference type="GO" id="GO:0043093">
    <property type="term" value="P:FtsZ-dependent cytokinesis"/>
    <property type="evidence" value="ECO:0007669"/>
    <property type="project" value="UniProtKB-UniRule"/>
</dbReference>
<dbReference type="NCBIfam" id="TIGR02209">
    <property type="entry name" value="ftsL_broad"/>
    <property type="match status" value="1"/>
</dbReference>
<dbReference type="HAMAP" id="MF_00910">
    <property type="entry name" value="FtsL"/>
    <property type="match status" value="1"/>
</dbReference>
<dbReference type="GO" id="GO:0005886">
    <property type="term" value="C:plasma membrane"/>
    <property type="evidence" value="ECO:0007669"/>
    <property type="project" value="UniProtKB-SubCell"/>
</dbReference>
<gene>
    <name evidence="8 11" type="primary">ftsL</name>
    <name evidence="11" type="ORF">VA7868_00844</name>
</gene>